<gene>
    <name evidence="2" type="ORF">NCTC10485_02061</name>
</gene>
<name>A0A3S5EIC4_MYCCI</name>
<dbReference type="Proteomes" id="UP000282551">
    <property type="component" value="Chromosome"/>
</dbReference>
<sequence>MLCAGTDTRSPAGDPACNVGHMTVIADTYTGHVEPGSGARRDLPGATIVKVSVGPMDNNAYLITCSATGETLLIDAANDAETLLEVIGEHAPKVSLIVTSHQHFDHWQALEAVAKATGAPTAAHELDTEPLPVVPDRTLADGDTVTVGNLEFAVIHLRGHTPGSVALALTGDAVGGVPQLFSGDCLFPGGVGKTWQPGDFERLLDDVSTRVFDVYPDSTVVYPGHGDDTTLGAERPQLGEWRERGW</sequence>
<evidence type="ECO:0000259" key="1">
    <source>
        <dbReference type="SMART" id="SM00849"/>
    </source>
</evidence>
<feature type="domain" description="Metallo-beta-lactamase" evidence="1">
    <location>
        <begin position="57"/>
        <end position="225"/>
    </location>
</feature>
<dbReference type="InterPro" id="IPR051453">
    <property type="entry name" value="MBL_Glyoxalase_II"/>
</dbReference>
<dbReference type="EMBL" id="LR134355">
    <property type="protein sequence ID" value="VEG47773.1"/>
    <property type="molecule type" value="Genomic_DNA"/>
</dbReference>
<dbReference type="SMART" id="SM00849">
    <property type="entry name" value="Lactamase_B"/>
    <property type="match status" value="1"/>
</dbReference>
<dbReference type="Pfam" id="PF00753">
    <property type="entry name" value="Lactamase_B"/>
    <property type="match status" value="1"/>
</dbReference>
<keyword evidence="3" id="KW-1185">Reference proteome</keyword>
<dbReference type="GO" id="GO:0004416">
    <property type="term" value="F:hydroxyacylglutathione hydrolase activity"/>
    <property type="evidence" value="ECO:0007669"/>
    <property type="project" value="UniProtKB-EC"/>
</dbReference>
<evidence type="ECO:0000313" key="2">
    <source>
        <dbReference type="EMBL" id="VEG47773.1"/>
    </source>
</evidence>
<dbReference type="InterPro" id="IPR036866">
    <property type="entry name" value="RibonucZ/Hydroxyglut_hydro"/>
</dbReference>
<dbReference type="InterPro" id="IPR001279">
    <property type="entry name" value="Metallo-B-lactamas"/>
</dbReference>
<dbReference type="EC" id="3.1.2.6" evidence="2"/>
<proteinExistence type="predicted"/>
<protein>
    <submittedName>
        <fullName evidence="2">Zn-dependent hydrolase</fullName>
        <ecNumber evidence="2">3.1.2.6</ecNumber>
    </submittedName>
</protein>
<dbReference type="PANTHER" id="PTHR46233">
    <property type="entry name" value="HYDROXYACYLGLUTATHIONE HYDROLASE GLOC"/>
    <property type="match status" value="1"/>
</dbReference>
<accession>A0A3S5EIC4</accession>
<organism evidence="2 3">
    <name type="scientific">Mycolicibacterium chitae</name>
    <name type="common">Mycobacterium chitae</name>
    <dbReference type="NCBI Taxonomy" id="1792"/>
    <lineage>
        <taxon>Bacteria</taxon>
        <taxon>Bacillati</taxon>
        <taxon>Actinomycetota</taxon>
        <taxon>Actinomycetes</taxon>
        <taxon>Mycobacteriales</taxon>
        <taxon>Mycobacteriaceae</taxon>
        <taxon>Mycolicibacterium</taxon>
    </lineage>
</organism>
<dbReference type="Gene3D" id="3.60.15.10">
    <property type="entry name" value="Ribonuclease Z/Hydroxyacylglutathione hydrolase-like"/>
    <property type="match status" value="1"/>
</dbReference>
<dbReference type="AlphaFoldDB" id="A0A3S5EIC4"/>
<reference evidence="2 3" key="1">
    <citation type="submission" date="2018-12" db="EMBL/GenBank/DDBJ databases">
        <authorList>
            <consortium name="Pathogen Informatics"/>
        </authorList>
    </citation>
    <scope>NUCLEOTIDE SEQUENCE [LARGE SCALE GENOMIC DNA]</scope>
    <source>
        <strain evidence="2 3">NCTC10485</strain>
    </source>
</reference>
<dbReference type="SUPFAM" id="SSF56281">
    <property type="entry name" value="Metallo-hydrolase/oxidoreductase"/>
    <property type="match status" value="1"/>
</dbReference>
<evidence type="ECO:0000313" key="3">
    <source>
        <dbReference type="Proteomes" id="UP000282551"/>
    </source>
</evidence>
<keyword evidence="2" id="KW-0378">Hydrolase</keyword>
<dbReference type="PANTHER" id="PTHR46233:SF1">
    <property type="entry name" value="CONSERVED PROTEIN"/>
    <property type="match status" value="1"/>
</dbReference>
<dbReference type="CDD" id="cd06262">
    <property type="entry name" value="metallo-hydrolase-like_MBL-fold"/>
    <property type="match status" value="1"/>
</dbReference>